<dbReference type="FunFam" id="3.30.420.10:FF:000040">
    <property type="entry name" value="Exonuclease family protein"/>
    <property type="match status" value="1"/>
</dbReference>
<feature type="region of interest" description="Disordered" evidence="7">
    <location>
        <begin position="208"/>
        <end position="232"/>
    </location>
</feature>
<evidence type="ECO:0000256" key="7">
    <source>
        <dbReference type="SAM" id="MobiDB-lite"/>
    </source>
</evidence>
<evidence type="ECO:0000313" key="10">
    <source>
        <dbReference type="Proteomes" id="UP001454036"/>
    </source>
</evidence>
<feature type="region of interest" description="Disordered" evidence="7">
    <location>
        <begin position="253"/>
        <end position="321"/>
    </location>
</feature>
<dbReference type="Pfam" id="PF00929">
    <property type="entry name" value="RNase_T"/>
    <property type="match status" value="1"/>
</dbReference>
<evidence type="ECO:0000313" key="9">
    <source>
        <dbReference type="EMBL" id="GAA0144759.1"/>
    </source>
</evidence>
<keyword evidence="4" id="KW-0378">Hydrolase</keyword>
<accession>A0AAV3NZI4</accession>
<keyword evidence="10" id="KW-1185">Reference proteome</keyword>
<organism evidence="9 10">
    <name type="scientific">Lithospermum erythrorhizon</name>
    <name type="common">Purple gromwell</name>
    <name type="synonym">Lithospermum officinale var. erythrorhizon</name>
    <dbReference type="NCBI Taxonomy" id="34254"/>
    <lineage>
        <taxon>Eukaryota</taxon>
        <taxon>Viridiplantae</taxon>
        <taxon>Streptophyta</taxon>
        <taxon>Embryophyta</taxon>
        <taxon>Tracheophyta</taxon>
        <taxon>Spermatophyta</taxon>
        <taxon>Magnoliopsida</taxon>
        <taxon>eudicotyledons</taxon>
        <taxon>Gunneridae</taxon>
        <taxon>Pentapetalae</taxon>
        <taxon>asterids</taxon>
        <taxon>lamiids</taxon>
        <taxon>Boraginales</taxon>
        <taxon>Boraginaceae</taxon>
        <taxon>Boraginoideae</taxon>
        <taxon>Lithospermeae</taxon>
        <taxon>Lithospermum</taxon>
    </lineage>
</organism>
<reference evidence="9 10" key="1">
    <citation type="submission" date="2024-01" db="EMBL/GenBank/DDBJ databases">
        <title>The complete chloroplast genome sequence of Lithospermum erythrorhizon: insights into the phylogenetic relationship among Boraginaceae species and the maternal lineages of purple gromwells.</title>
        <authorList>
            <person name="Okada T."/>
            <person name="Watanabe K."/>
        </authorList>
    </citation>
    <scope>NUCLEOTIDE SEQUENCE [LARGE SCALE GENOMIC DNA]</scope>
</reference>
<evidence type="ECO:0000256" key="5">
    <source>
        <dbReference type="ARBA" id="ARBA00022839"/>
    </source>
</evidence>
<dbReference type="PANTHER" id="PTHR30231">
    <property type="entry name" value="DNA POLYMERASE III SUBUNIT EPSILON"/>
    <property type="match status" value="1"/>
</dbReference>
<name>A0AAV3NZI4_LITER</name>
<dbReference type="GO" id="GO:0003676">
    <property type="term" value="F:nucleic acid binding"/>
    <property type="evidence" value="ECO:0007669"/>
    <property type="project" value="InterPro"/>
</dbReference>
<comment type="caution">
    <text evidence="9">The sequence shown here is derived from an EMBL/GenBank/DDBJ whole genome shotgun (WGS) entry which is preliminary data.</text>
</comment>
<keyword evidence="3" id="KW-0479">Metal-binding</keyword>
<dbReference type="AlphaFoldDB" id="A0AAV3NZI4"/>
<dbReference type="SMART" id="SM00479">
    <property type="entry name" value="EXOIII"/>
    <property type="match status" value="1"/>
</dbReference>
<dbReference type="InterPro" id="IPR012337">
    <property type="entry name" value="RNaseH-like_sf"/>
</dbReference>
<feature type="compositionally biased region" description="Low complexity" evidence="7">
    <location>
        <begin position="256"/>
        <end position="267"/>
    </location>
</feature>
<dbReference type="InterPro" id="IPR036397">
    <property type="entry name" value="RNaseH_sf"/>
</dbReference>
<comment type="cofactor">
    <cofactor evidence="1">
        <name>Mg(2+)</name>
        <dbReference type="ChEBI" id="CHEBI:18420"/>
    </cofactor>
</comment>
<feature type="compositionally biased region" description="Low complexity" evidence="7">
    <location>
        <begin position="219"/>
        <end position="232"/>
    </location>
</feature>
<evidence type="ECO:0000256" key="2">
    <source>
        <dbReference type="ARBA" id="ARBA00022722"/>
    </source>
</evidence>
<dbReference type="Gene3D" id="3.30.420.10">
    <property type="entry name" value="Ribonuclease H-like superfamily/Ribonuclease H"/>
    <property type="match status" value="1"/>
</dbReference>
<feature type="compositionally biased region" description="Low complexity" evidence="7">
    <location>
        <begin position="300"/>
        <end position="315"/>
    </location>
</feature>
<dbReference type="InterPro" id="IPR013520">
    <property type="entry name" value="Ribonucl_H"/>
</dbReference>
<dbReference type="SUPFAM" id="SSF53098">
    <property type="entry name" value="Ribonuclease H-like"/>
    <property type="match status" value="1"/>
</dbReference>
<sequence length="537" mass="59555">MVIMNGSEERSEIAFFDVETTIPSRVGQGYAILEFGSILVCPRKLIELQNYSTLIRPHDLSLISTQSVRCNGITKDDVVSAPCFADIADKVYDVLHGRIWAGHNILRFDCPRIREAFAEINRPPPEPKGTLDSLALLTQKFGRRAGNMKMASLASYFGLGQQTHRSLDDVRMNLEVLKYCATVLFLESSLPEIFPENSWVSPNSITRSRNNWKSPHQDSNSNSPSPSNMNENLLIPSTVNQVVEEDHPILKFITPSTSENSSDQSESIPTRPDPFDMGLLSDEVSREELPSDDSMDEEISGSASRESSSESISASTDGATNTFEDATSTAATQASATGSAFSGTIDIDGFFVEVDRVSLPSISVIQVPFFRGTQKILTLHNNEPLQLLCNRLKVRFGVSFSKFVDYAGRPRLTFVVNATPSLCRVLDTIDNLAQKLSTESGSNSEWRPMVIRKPGFLNSPTLRLNLLTTFEDNMICWDTELYKEGERLQYSGPDTAELESISTSGSFVDVYFSLDAYDYQQNAGIRLVAKKLIVRSN</sequence>
<feature type="compositionally biased region" description="Polar residues" evidence="7">
    <location>
        <begin position="208"/>
        <end position="218"/>
    </location>
</feature>
<evidence type="ECO:0000256" key="4">
    <source>
        <dbReference type="ARBA" id="ARBA00022801"/>
    </source>
</evidence>
<dbReference type="GO" id="GO:0008408">
    <property type="term" value="F:3'-5' exonuclease activity"/>
    <property type="evidence" value="ECO:0007669"/>
    <property type="project" value="TreeGrafter"/>
</dbReference>
<dbReference type="GO" id="GO:0046872">
    <property type="term" value="F:metal ion binding"/>
    <property type="evidence" value="ECO:0007669"/>
    <property type="project" value="UniProtKB-KW"/>
</dbReference>
<keyword evidence="5" id="KW-0269">Exonuclease</keyword>
<protein>
    <submittedName>
        <fullName evidence="9">DNA metabolism protein</fullName>
    </submittedName>
</protein>
<evidence type="ECO:0000256" key="3">
    <source>
        <dbReference type="ARBA" id="ARBA00022723"/>
    </source>
</evidence>
<feature type="domain" description="Exonuclease" evidence="8">
    <location>
        <begin position="12"/>
        <end position="186"/>
    </location>
</feature>
<dbReference type="Proteomes" id="UP001454036">
    <property type="component" value="Unassembled WGS sequence"/>
</dbReference>
<gene>
    <name evidence="9" type="ORF">LIER_05118</name>
</gene>
<dbReference type="PANTHER" id="PTHR30231:SF4">
    <property type="entry name" value="PROTEIN NEN2"/>
    <property type="match status" value="1"/>
</dbReference>
<keyword evidence="2" id="KW-0540">Nuclease</keyword>
<dbReference type="EMBL" id="BAABME010000690">
    <property type="protein sequence ID" value="GAA0144759.1"/>
    <property type="molecule type" value="Genomic_DNA"/>
</dbReference>
<keyword evidence="6" id="KW-0460">Magnesium</keyword>
<evidence type="ECO:0000259" key="8">
    <source>
        <dbReference type="SMART" id="SM00479"/>
    </source>
</evidence>
<evidence type="ECO:0000256" key="6">
    <source>
        <dbReference type="ARBA" id="ARBA00022842"/>
    </source>
</evidence>
<dbReference type="CDD" id="cd06127">
    <property type="entry name" value="DEDDh"/>
    <property type="match status" value="1"/>
</dbReference>
<feature type="compositionally biased region" description="Acidic residues" evidence="7">
    <location>
        <begin position="290"/>
        <end position="299"/>
    </location>
</feature>
<proteinExistence type="predicted"/>
<evidence type="ECO:0000256" key="1">
    <source>
        <dbReference type="ARBA" id="ARBA00001946"/>
    </source>
</evidence>